<dbReference type="EMBL" id="AEYP01085517">
    <property type="status" value="NOT_ANNOTATED_CDS"/>
    <property type="molecule type" value="Genomic_DNA"/>
</dbReference>
<organism evidence="1">
    <name type="scientific">Mustela putorius furo</name>
    <name type="common">European domestic ferret</name>
    <name type="synonym">Mustela furo</name>
    <dbReference type="NCBI Taxonomy" id="9669"/>
    <lineage>
        <taxon>Eukaryota</taxon>
        <taxon>Metazoa</taxon>
        <taxon>Chordata</taxon>
        <taxon>Craniata</taxon>
        <taxon>Vertebrata</taxon>
        <taxon>Euteleostomi</taxon>
        <taxon>Mammalia</taxon>
        <taxon>Eutheria</taxon>
        <taxon>Laurasiatheria</taxon>
        <taxon>Carnivora</taxon>
        <taxon>Caniformia</taxon>
        <taxon>Musteloidea</taxon>
        <taxon>Mustelidae</taxon>
        <taxon>Mustelinae</taxon>
        <taxon>Mustela</taxon>
    </lineage>
</organism>
<dbReference type="EMBL" id="AEYP01085515">
    <property type="status" value="NOT_ANNOTATED_CDS"/>
    <property type="molecule type" value="Genomic_DNA"/>
</dbReference>
<dbReference type="Ensembl" id="ENSMPUT00000010312.1">
    <property type="protein sequence ID" value="ENSMPUP00000010150.1"/>
    <property type="gene ID" value="ENSMPUG00000010225.1"/>
</dbReference>
<dbReference type="HOGENOM" id="CLU_2489166_0_0_1"/>
<reference evidence="1" key="1">
    <citation type="submission" date="2024-06" db="UniProtKB">
        <authorList>
            <consortium name="Ensembl"/>
        </authorList>
    </citation>
    <scope>IDENTIFICATION</scope>
</reference>
<dbReference type="AlphaFoldDB" id="M3YFP3"/>
<accession>M3YFP3</accession>
<name>M3YFP3_MUSPF</name>
<sequence length="87" mass="9972">MSICRLEILSHGVCPPGAHSVVRESRWKAERMWKSCVQLPMPSLVVVWGRSRPGRETEDKMEAWRDGGICPRPPSWEIEVRFKPGQS</sequence>
<protein>
    <submittedName>
        <fullName evidence="1">Uncharacterized protein</fullName>
    </submittedName>
</protein>
<evidence type="ECO:0000313" key="1">
    <source>
        <dbReference type="Ensembl" id="ENSMPUP00000010150.1"/>
    </source>
</evidence>
<dbReference type="InParanoid" id="M3YFP3"/>
<proteinExistence type="predicted"/>
<dbReference type="EMBL" id="AEYP01085516">
    <property type="status" value="NOT_ANNOTATED_CDS"/>
    <property type="molecule type" value="Genomic_DNA"/>
</dbReference>